<gene>
    <name evidence="9" type="ORF">MUN78_13855</name>
</gene>
<evidence type="ECO:0000256" key="5">
    <source>
        <dbReference type="ARBA" id="ARBA00023136"/>
    </source>
</evidence>
<protein>
    <submittedName>
        <fullName evidence="9">PLDc N-terminal domain-containing protein</fullName>
    </submittedName>
</protein>
<evidence type="ECO:0000256" key="2">
    <source>
        <dbReference type="ARBA" id="ARBA00022475"/>
    </source>
</evidence>
<dbReference type="InterPro" id="IPR027379">
    <property type="entry name" value="CLS_N"/>
</dbReference>
<keyword evidence="4 7" id="KW-1133">Transmembrane helix</keyword>
<proteinExistence type="predicted"/>
<comment type="subcellular location">
    <subcellularLocation>
        <location evidence="1">Cell membrane</location>
        <topology evidence="1">Multi-pass membrane protein</topology>
    </subcellularLocation>
</comment>
<dbReference type="EMBL" id="CP095045">
    <property type="protein sequence ID" value="UOQ56741.1"/>
    <property type="molecule type" value="Genomic_DNA"/>
</dbReference>
<feature type="compositionally biased region" description="Basic and acidic residues" evidence="6">
    <location>
        <begin position="88"/>
        <end position="103"/>
    </location>
</feature>
<feature type="compositionally biased region" description="Low complexity" evidence="6">
    <location>
        <begin position="140"/>
        <end position="151"/>
    </location>
</feature>
<evidence type="ECO:0000256" key="3">
    <source>
        <dbReference type="ARBA" id="ARBA00022692"/>
    </source>
</evidence>
<evidence type="ECO:0000256" key="1">
    <source>
        <dbReference type="ARBA" id="ARBA00004651"/>
    </source>
</evidence>
<keyword evidence="10" id="KW-1185">Reference proteome</keyword>
<keyword evidence="5 7" id="KW-0472">Membrane</keyword>
<keyword evidence="3 7" id="KW-0812">Transmembrane</keyword>
<reference evidence="9 10" key="1">
    <citation type="submission" date="2022-04" db="EMBL/GenBank/DDBJ databases">
        <title>Leucobacter sp. isolated from rhizosphere of garlic.</title>
        <authorList>
            <person name="Won M."/>
            <person name="Lee C.-M."/>
            <person name="Woen H.-Y."/>
            <person name="Kwon S.-W."/>
        </authorList>
    </citation>
    <scope>NUCLEOTIDE SEQUENCE [LARGE SCALE GENOMIC DNA]</scope>
    <source>
        <strain evidence="9 10">H21R-40</strain>
    </source>
</reference>
<evidence type="ECO:0000256" key="6">
    <source>
        <dbReference type="SAM" id="MobiDB-lite"/>
    </source>
</evidence>
<feature type="domain" description="Cardiolipin synthase N-terminal" evidence="8">
    <location>
        <begin position="14"/>
        <end position="58"/>
    </location>
</feature>
<evidence type="ECO:0000313" key="10">
    <source>
        <dbReference type="Proteomes" id="UP000831786"/>
    </source>
</evidence>
<accession>A0ABY4FKM7</accession>
<dbReference type="Pfam" id="PF13396">
    <property type="entry name" value="PLDc_N"/>
    <property type="match status" value="1"/>
</dbReference>
<evidence type="ECO:0000256" key="4">
    <source>
        <dbReference type="ARBA" id="ARBA00022989"/>
    </source>
</evidence>
<feature type="transmembrane region" description="Helical" evidence="7">
    <location>
        <begin position="39"/>
        <end position="57"/>
    </location>
</feature>
<name>A0ABY4FKM7_9MICO</name>
<dbReference type="Proteomes" id="UP000831786">
    <property type="component" value="Chromosome"/>
</dbReference>
<keyword evidence="2" id="KW-1003">Cell membrane</keyword>
<organism evidence="9 10">
    <name type="scientific">Leucobacter allii</name>
    <dbReference type="NCBI Taxonomy" id="2932247"/>
    <lineage>
        <taxon>Bacteria</taxon>
        <taxon>Bacillati</taxon>
        <taxon>Actinomycetota</taxon>
        <taxon>Actinomycetes</taxon>
        <taxon>Micrococcales</taxon>
        <taxon>Microbacteriaceae</taxon>
        <taxon>Leucobacter</taxon>
    </lineage>
</organism>
<sequence length="181" mass="18315">MVRFVIIGIVIAVAFTLYALVDAAMTDGSRARGVGKPVWVVLIVVLPVVGGILWFFVGKGSAAAPGRARPAPDDDPRFAGTRMSSSDLDTHMRDLEERLRELDNETFPGERPGSGADPASETADPGGVRPQGPAPGGAASGASDAGTADSPAEPDAEGDQADGPAAPGEPGKRADGDAAAQ</sequence>
<evidence type="ECO:0000256" key="7">
    <source>
        <dbReference type="SAM" id="Phobius"/>
    </source>
</evidence>
<feature type="compositionally biased region" description="Basic and acidic residues" evidence="6">
    <location>
        <begin position="170"/>
        <end position="181"/>
    </location>
</feature>
<dbReference type="RefSeq" id="WP_244727179.1">
    <property type="nucleotide sequence ID" value="NZ_CP095045.1"/>
</dbReference>
<evidence type="ECO:0000313" key="9">
    <source>
        <dbReference type="EMBL" id="UOQ56741.1"/>
    </source>
</evidence>
<evidence type="ECO:0000259" key="8">
    <source>
        <dbReference type="Pfam" id="PF13396"/>
    </source>
</evidence>
<feature type="region of interest" description="Disordered" evidence="6">
    <location>
        <begin position="63"/>
        <end position="181"/>
    </location>
</feature>